<dbReference type="Pfam" id="PF14391">
    <property type="entry name" value="DUF4421"/>
    <property type="match status" value="1"/>
</dbReference>
<dbReference type="Proteomes" id="UP000610746">
    <property type="component" value="Unassembled WGS sequence"/>
</dbReference>
<evidence type="ECO:0000313" key="1">
    <source>
        <dbReference type="EMBL" id="NRS92254.1"/>
    </source>
</evidence>
<gene>
    <name evidence="1" type="ORF">HNQ03_001322</name>
</gene>
<accession>A0A8J8KB69</accession>
<dbReference type="InterPro" id="IPR025535">
    <property type="entry name" value="DUF4421"/>
</dbReference>
<evidence type="ECO:0000313" key="2">
    <source>
        <dbReference type="Proteomes" id="UP000610746"/>
    </source>
</evidence>
<dbReference type="EMBL" id="JABSNO010000007">
    <property type="protein sequence ID" value="NRS92254.1"/>
    <property type="molecule type" value="Genomic_DNA"/>
</dbReference>
<comment type="caution">
    <text evidence="1">The sequence shown here is derived from an EMBL/GenBank/DDBJ whole genome shotgun (WGS) entry which is preliminary data.</text>
</comment>
<name>A0A8J8KB69_9FLAO</name>
<sequence>MLILFSCLQNIAGQQKQDSTKISVSDSITNTYKEKLDRYVGLRLDTNTNVSKFSFINRAPLKNIDVVPNQDYQARIAINYKWLTLAFSFSPKIGGLNDNVQEKGKTKITSFDFSFNLKKTQHRLFFTKTKGYYLSNSEIYRAELLNQNIFSRYAKLPDFESIQLGSETFYFYNSDQFSKVFSRDKSEIQLKSAGSFVSFLGLYYSKIDGSEQDLSFLNLFTNKDIPYPNINESYYGAIGKGYAYNYIFEKNFFITALGIPSVGVQYSRLQYPFDAADTNKTELTVSILTEASIGFSDKKWFTGILGNYTGFTSTSKGNKLAGTKGYATLFIGYRFAPPKVVKNTFEYIDGQL</sequence>
<dbReference type="AlphaFoldDB" id="A0A8J8KB69"/>
<keyword evidence="2" id="KW-1185">Reference proteome</keyword>
<proteinExistence type="predicted"/>
<protein>
    <recommendedName>
        <fullName evidence="3">DUF4421 domain-containing protein</fullName>
    </recommendedName>
</protein>
<reference evidence="1" key="1">
    <citation type="submission" date="2020-05" db="EMBL/GenBank/DDBJ databases">
        <title>Genomic Encyclopedia of Type Strains, Phase IV (KMG-V): Genome sequencing to study the core and pangenomes of soil and plant-associated prokaryotes.</title>
        <authorList>
            <person name="Whitman W."/>
        </authorList>
    </citation>
    <scope>NUCLEOTIDE SEQUENCE</scope>
    <source>
        <strain evidence="1">16F</strain>
    </source>
</reference>
<dbReference type="RefSeq" id="WP_173778865.1">
    <property type="nucleotide sequence ID" value="NZ_JABSNO010000007.1"/>
</dbReference>
<organism evidence="1 2">
    <name type="scientific">Frigoriflavimonas asaccharolytica</name>
    <dbReference type="NCBI Taxonomy" id="2735899"/>
    <lineage>
        <taxon>Bacteria</taxon>
        <taxon>Pseudomonadati</taxon>
        <taxon>Bacteroidota</taxon>
        <taxon>Flavobacteriia</taxon>
        <taxon>Flavobacteriales</taxon>
        <taxon>Weeksellaceae</taxon>
        <taxon>Frigoriflavimonas</taxon>
    </lineage>
</organism>
<evidence type="ECO:0008006" key="3">
    <source>
        <dbReference type="Google" id="ProtNLM"/>
    </source>
</evidence>